<gene>
    <name evidence="2" type="ORF">J2T57_002665</name>
</gene>
<feature type="transmembrane region" description="Helical" evidence="1">
    <location>
        <begin position="6"/>
        <end position="26"/>
    </location>
</feature>
<name>A0AAE3KBG6_9GAMM</name>
<keyword evidence="1" id="KW-0812">Transmembrane</keyword>
<comment type="caution">
    <text evidence="2">The sequence shown here is derived from an EMBL/GenBank/DDBJ whole genome shotgun (WGS) entry which is preliminary data.</text>
</comment>
<reference evidence="2" key="1">
    <citation type="submission" date="2022-03" db="EMBL/GenBank/DDBJ databases">
        <title>Genomic Encyclopedia of Type Strains, Phase III (KMG-III): the genomes of soil and plant-associated and newly described type strains.</title>
        <authorList>
            <person name="Whitman W."/>
        </authorList>
    </citation>
    <scope>NUCLEOTIDE SEQUENCE</scope>
    <source>
        <strain evidence="2">ANL 6-2</strain>
    </source>
</reference>
<dbReference type="Proteomes" id="UP001205843">
    <property type="component" value="Unassembled WGS sequence"/>
</dbReference>
<protein>
    <submittedName>
        <fullName evidence="2">Uncharacterized protein</fullName>
    </submittedName>
</protein>
<keyword evidence="1" id="KW-0472">Membrane</keyword>
<evidence type="ECO:0000256" key="1">
    <source>
        <dbReference type="SAM" id="Phobius"/>
    </source>
</evidence>
<sequence length="104" mass="11198">METSATLAPNLVLLALIGLFGAAAYYVHRELARRVPPGRALRNTRIILGATAVAFGWITARVVGLTSPGLNFFLVFLASAAVVHVPAACILWLKAEKARQERDD</sequence>
<dbReference type="EMBL" id="JALJXV010000006">
    <property type="protein sequence ID" value="MCP1675515.1"/>
    <property type="molecule type" value="Genomic_DNA"/>
</dbReference>
<feature type="transmembrane region" description="Helical" evidence="1">
    <location>
        <begin position="70"/>
        <end position="93"/>
    </location>
</feature>
<keyword evidence="3" id="KW-1185">Reference proteome</keyword>
<dbReference type="AlphaFoldDB" id="A0AAE3KBG6"/>
<dbReference type="RefSeq" id="WP_253479030.1">
    <property type="nucleotide sequence ID" value="NZ_JALJXV010000006.1"/>
</dbReference>
<feature type="transmembrane region" description="Helical" evidence="1">
    <location>
        <begin position="46"/>
        <end position="64"/>
    </location>
</feature>
<evidence type="ECO:0000313" key="3">
    <source>
        <dbReference type="Proteomes" id="UP001205843"/>
    </source>
</evidence>
<organism evidence="2 3">
    <name type="scientific">Natronocella acetinitrilica</name>
    <dbReference type="NCBI Taxonomy" id="414046"/>
    <lineage>
        <taxon>Bacteria</taxon>
        <taxon>Pseudomonadati</taxon>
        <taxon>Pseudomonadota</taxon>
        <taxon>Gammaproteobacteria</taxon>
        <taxon>Chromatiales</taxon>
        <taxon>Ectothiorhodospiraceae</taxon>
        <taxon>Natronocella</taxon>
    </lineage>
</organism>
<proteinExistence type="predicted"/>
<accession>A0AAE3KBG6</accession>
<keyword evidence="1" id="KW-1133">Transmembrane helix</keyword>
<evidence type="ECO:0000313" key="2">
    <source>
        <dbReference type="EMBL" id="MCP1675515.1"/>
    </source>
</evidence>